<dbReference type="PANTHER" id="PTHR16201">
    <property type="entry name" value="SEVEN TRANSMEMBRANE PROTEIN 1-RELATED"/>
    <property type="match status" value="1"/>
</dbReference>
<evidence type="ECO:0000256" key="4">
    <source>
        <dbReference type="ARBA" id="ARBA00023136"/>
    </source>
</evidence>
<dbReference type="GO" id="GO:0016020">
    <property type="term" value="C:membrane"/>
    <property type="evidence" value="ECO:0007669"/>
    <property type="project" value="UniProtKB-SubCell"/>
</dbReference>
<evidence type="ECO:0000256" key="2">
    <source>
        <dbReference type="ARBA" id="ARBA00022692"/>
    </source>
</evidence>
<dbReference type="InterPro" id="IPR006603">
    <property type="entry name" value="PQ-loop_rpt"/>
</dbReference>
<keyword evidence="2 5" id="KW-0812">Transmembrane</keyword>
<organism evidence="6 7">
    <name type="scientific">Mucor plumbeus</name>
    <dbReference type="NCBI Taxonomy" id="97098"/>
    <lineage>
        <taxon>Eukaryota</taxon>
        <taxon>Fungi</taxon>
        <taxon>Fungi incertae sedis</taxon>
        <taxon>Mucoromycota</taxon>
        <taxon>Mucoromycotina</taxon>
        <taxon>Mucoromycetes</taxon>
        <taxon>Mucorales</taxon>
        <taxon>Mucorineae</taxon>
        <taxon>Mucoraceae</taxon>
        <taxon>Mucor</taxon>
    </lineage>
</organism>
<evidence type="ECO:0000256" key="1">
    <source>
        <dbReference type="ARBA" id="ARBA00004141"/>
    </source>
</evidence>
<accession>A0A8H7R324</accession>
<dbReference type="Proteomes" id="UP000650833">
    <property type="component" value="Unassembled WGS sequence"/>
</dbReference>
<gene>
    <name evidence="6" type="ORF">INT46_011951</name>
</gene>
<feature type="transmembrane region" description="Helical" evidence="5">
    <location>
        <begin position="63"/>
        <end position="83"/>
    </location>
</feature>
<keyword evidence="7" id="KW-1185">Reference proteome</keyword>
<comment type="subcellular location">
    <subcellularLocation>
        <location evidence="1">Membrane</location>
        <topology evidence="1">Multi-pass membrane protein</topology>
    </subcellularLocation>
</comment>
<keyword evidence="3 5" id="KW-1133">Transmembrane helix</keyword>
<dbReference type="Gene3D" id="1.20.1280.290">
    <property type="match status" value="2"/>
</dbReference>
<dbReference type="Pfam" id="PF04193">
    <property type="entry name" value="PQ-loop"/>
    <property type="match status" value="2"/>
</dbReference>
<dbReference type="InterPro" id="IPR051415">
    <property type="entry name" value="LAAT-1"/>
</dbReference>
<feature type="transmembrane region" description="Helical" evidence="5">
    <location>
        <begin position="36"/>
        <end position="57"/>
    </location>
</feature>
<evidence type="ECO:0008006" key="8">
    <source>
        <dbReference type="Google" id="ProtNLM"/>
    </source>
</evidence>
<dbReference type="AlphaFoldDB" id="A0A8H7R324"/>
<reference evidence="6" key="1">
    <citation type="submission" date="2020-12" db="EMBL/GenBank/DDBJ databases">
        <title>Metabolic potential, ecology and presence of endohyphal bacteria is reflected in genomic diversity of Mucoromycotina.</title>
        <authorList>
            <person name="Muszewska A."/>
            <person name="Okrasinska A."/>
            <person name="Steczkiewicz K."/>
            <person name="Drgas O."/>
            <person name="Orlowska M."/>
            <person name="Perlinska-Lenart U."/>
            <person name="Aleksandrzak-Piekarczyk T."/>
            <person name="Szatraj K."/>
            <person name="Zielenkiewicz U."/>
            <person name="Pilsyk S."/>
            <person name="Malc E."/>
            <person name="Mieczkowski P."/>
            <person name="Kruszewska J.S."/>
            <person name="Biernat P."/>
            <person name="Pawlowska J."/>
        </authorList>
    </citation>
    <scope>NUCLEOTIDE SEQUENCE</scope>
    <source>
        <strain evidence="6">CBS 226.32</strain>
    </source>
</reference>
<comment type="caution">
    <text evidence="6">The sequence shown here is derived from an EMBL/GenBank/DDBJ whole genome shotgun (WGS) entry which is preliminary data.</text>
</comment>
<protein>
    <recommendedName>
        <fullName evidence="8">PQ-loop-domain-containing protein</fullName>
    </recommendedName>
</protein>
<proteinExistence type="predicted"/>
<feature type="transmembrane region" description="Helical" evidence="5">
    <location>
        <begin position="195"/>
        <end position="212"/>
    </location>
</feature>
<evidence type="ECO:0000313" key="7">
    <source>
        <dbReference type="Proteomes" id="UP000650833"/>
    </source>
</evidence>
<feature type="transmembrane region" description="Helical" evidence="5">
    <location>
        <begin position="95"/>
        <end position="118"/>
    </location>
</feature>
<dbReference type="OrthoDB" id="407617at2759"/>
<evidence type="ECO:0000256" key="3">
    <source>
        <dbReference type="ARBA" id="ARBA00022989"/>
    </source>
</evidence>
<dbReference type="SMART" id="SM00679">
    <property type="entry name" value="CTNS"/>
    <property type="match status" value="2"/>
</dbReference>
<feature type="transmembrane region" description="Helical" evidence="5">
    <location>
        <begin position="159"/>
        <end position="183"/>
    </location>
</feature>
<feature type="transmembrane region" description="Helical" evidence="5">
    <location>
        <begin position="130"/>
        <end position="147"/>
    </location>
</feature>
<keyword evidence="4 5" id="KW-0472">Membrane</keyword>
<dbReference type="EMBL" id="JAEPRC010000253">
    <property type="protein sequence ID" value="KAG2202680.1"/>
    <property type="molecule type" value="Genomic_DNA"/>
</dbReference>
<evidence type="ECO:0000313" key="6">
    <source>
        <dbReference type="EMBL" id="KAG2202680.1"/>
    </source>
</evidence>
<sequence length="261" mass="30003">MVDRYLVEQVFSYFGLVFWSLQLAPQAYKTYRRGTSTGVSVWTMLIWTIAGTFMGVYNIGLGVAIPLWIQPQIFAFIACICLFQEFRYQHKWSEWKTFVGFILSCMFFAGFEIALVFAFKKSEQVENQGAIRLFGVLPVIFILGGFLPQYYEIFRDKRVIGVSHLFLAMDFSGSVFSTISLAYRDEIDALDLANYIAIACFDVGILVLYYIFEWYHKRQGIRNNSDDETQISKELSQDCETTPDNNSELFSIKVVDSKATS</sequence>
<name>A0A8H7R324_9FUNG</name>
<evidence type="ECO:0000256" key="5">
    <source>
        <dbReference type="SAM" id="Phobius"/>
    </source>
</evidence>
<dbReference type="PANTHER" id="PTHR16201:SF37">
    <property type="entry name" value="PQ-LOOP REPEAT-CONTAINING PROTEIN"/>
    <property type="match status" value="1"/>
</dbReference>